<feature type="domain" description="Plastocyanin-like" evidence="10">
    <location>
        <begin position="40"/>
        <end position="153"/>
    </location>
</feature>
<evidence type="ECO:0000256" key="6">
    <source>
        <dbReference type="ARBA" id="ARBA00022737"/>
    </source>
</evidence>
<keyword evidence="7" id="KW-0560">Oxidoreductase</keyword>
<gene>
    <name evidence="12" type="ORF">DKX38_017714</name>
</gene>
<evidence type="ECO:0000256" key="7">
    <source>
        <dbReference type="ARBA" id="ARBA00023002"/>
    </source>
</evidence>
<name>A0A5N5KWZ2_9ROSI</name>
<proteinExistence type="inferred from homology"/>
<comment type="subcellular location">
    <subcellularLocation>
        <location evidence="2">Secreted</location>
    </subcellularLocation>
</comment>
<dbReference type="InterPro" id="IPR012337">
    <property type="entry name" value="RNaseH-like_sf"/>
</dbReference>
<dbReference type="InterPro" id="IPR001117">
    <property type="entry name" value="Cu-oxidase_2nd"/>
</dbReference>
<feature type="chain" id="PRO_5024375275" description="Plastocyanin-like domain-containing protein" evidence="8">
    <location>
        <begin position="32"/>
        <end position="382"/>
    </location>
</feature>
<keyword evidence="13" id="KW-1185">Reference proteome</keyword>
<accession>A0A5N5KWZ2</accession>
<evidence type="ECO:0000256" key="5">
    <source>
        <dbReference type="ARBA" id="ARBA00022723"/>
    </source>
</evidence>
<evidence type="ECO:0000259" key="9">
    <source>
        <dbReference type="Pfam" id="PF00394"/>
    </source>
</evidence>
<dbReference type="InterPro" id="IPR056447">
    <property type="entry name" value="REV3_N"/>
</dbReference>
<reference evidence="13" key="1">
    <citation type="journal article" date="2019" name="Gigascience">
        <title>De novo genome assembly of the endangered Acer yangbiense, a plant species with extremely small populations endemic to Yunnan Province, China.</title>
        <authorList>
            <person name="Yang J."/>
            <person name="Wariss H.M."/>
            <person name="Tao L."/>
            <person name="Zhang R."/>
            <person name="Yun Q."/>
            <person name="Hollingsworth P."/>
            <person name="Dao Z."/>
            <person name="Luo G."/>
            <person name="Guo H."/>
            <person name="Ma Y."/>
            <person name="Sun W."/>
        </authorList>
    </citation>
    <scope>NUCLEOTIDE SEQUENCE [LARGE SCALE GENOMIC DNA]</scope>
    <source>
        <strain evidence="13">cv. br00</strain>
    </source>
</reference>
<dbReference type="InterPro" id="IPR008972">
    <property type="entry name" value="Cupredoxin"/>
</dbReference>
<evidence type="ECO:0000259" key="11">
    <source>
        <dbReference type="Pfam" id="PF24065"/>
    </source>
</evidence>
<organism evidence="12 13">
    <name type="scientific">Salix brachista</name>
    <dbReference type="NCBI Taxonomy" id="2182728"/>
    <lineage>
        <taxon>Eukaryota</taxon>
        <taxon>Viridiplantae</taxon>
        <taxon>Streptophyta</taxon>
        <taxon>Embryophyta</taxon>
        <taxon>Tracheophyta</taxon>
        <taxon>Spermatophyta</taxon>
        <taxon>Magnoliopsida</taxon>
        <taxon>eudicotyledons</taxon>
        <taxon>Gunneridae</taxon>
        <taxon>Pentapetalae</taxon>
        <taxon>rosids</taxon>
        <taxon>fabids</taxon>
        <taxon>Malpighiales</taxon>
        <taxon>Salicaceae</taxon>
        <taxon>Saliceae</taxon>
        <taxon>Salix</taxon>
    </lineage>
</organism>
<keyword evidence="8" id="KW-0732">Signal</keyword>
<dbReference type="AlphaFoldDB" id="A0A5N5KWZ2"/>
<dbReference type="InterPro" id="IPR002355">
    <property type="entry name" value="Cu_oxidase_Cu_BS"/>
</dbReference>
<keyword evidence="4" id="KW-0964">Secreted</keyword>
<comment type="caution">
    <text evidence="12">The sequence shown here is derived from an EMBL/GenBank/DDBJ whole genome shotgun (WGS) entry which is preliminary data.</text>
</comment>
<dbReference type="PANTHER" id="PTHR11709:SF417">
    <property type="entry name" value="LACCASE-17"/>
    <property type="match status" value="1"/>
</dbReference>
<dbReference type="Pfam" id="PF07732">
    <property type="entry name" value="Cu-oxidase_3"/>
    <property type="match status" value="1"/>
</dbReference>
<evidence type="ECO:0000313" key="12">
    <source>
        <dbReference type="EMBL" id="KAB5534628.1"/>
    </source>
</evidence>
<dbReference type="GO" id="GO:0016491">
    <property type="term" value="F:oxidoreductase activity"/>
    <property type="evidence" value="ECO:0007669"/>
    <property type="project" value="UniProtKB-KW"/>
</dbReference>
<evidence type="ECO:0000256" key="4">
    <source>
        <dbReference type="ARBA" id="ARBA00022525"/>
    </source>
</evidence>
<dbReference type="Pfam" id="PF00394">
    <property type="entry name" value="Cu-oxidase"/>
    <property type="match status" value="1"/>
</dbReference>
<evidence type="ECO:0000256" key="3">
    <source>
        <dbReference type="ARBA" id="ARBA00010609"/>
    </source>
</evidence>
<dbReference type="InterPro" id="IPR033138">
    <property type="entry name" value="Cu_oxidase_CS"/>
</dbReference>
<protein>
    <recommendedName>
        <fullName evidence="14">Plastocyanin-like domain-containing protein</fullName>
    </recommendedName>
</protein>
<feature type="domain" description="Plastocyanin-like" evidence="9">
    <location>
        <begin position="166"/>
        <end position="214"/>
    </location>
</feature>
<evidence type="ECO:0000256" key="2">
    <source>
        <dbReference type="ARBA" id="ARBA00004613"/>
    </source>
</evidence>
<keyword evidence="5" id="KW-0479">Metal-binding</keyword>
<dbReference type="PROSITE" id="PS00079">
    <property type="entry name" value="MULTICOPPER_OXIDASE1"/>
    <property type="match status" value="1"/>
</dbReference>
<evidence type="ECO:0000313" key="13">
    <source>
        <dbReference type="Proteomes" id="UP000326939"/>
    </source>
</evidence>
<evidence type="ECO:0000256" key="8">
    <source>
        <dbReference type="SAM" id="SignalP"/>
    </source>
</evidence>
<evidence type="ECO:0000256" key="1">
    <source>
        <dbReference type="ARBA" id="ARBA00001935"/>
    </source>
</evidence>
<dbReference type="Proteomes" id="UP000326939">
    <property type="component" value="Chromosome 11"/>
</dbReference>
<dbReference type="SUPFAM" id="SSF49503">
    <property type="entry name" value="Cupredoxins"/>
    <property type="match status" value="2"/>
</dbReference>
<dbReference type="SUPFAM" id="SSF53098">
    <property type="entry name" value="Ribonuclease H-like"/>
    <property type="match status" value="1"/>
</dbReference>
<comment type="similarity">
    <text evidence="3">Belongs to the multicopper oxidase family.</text>
</comment>
<sequence length="382" mass="42691">MGASLLPSPPFLAVFLFSLVTFSVNPEPALAITRHYKFDVMRQNVTRLCHTKSIVTVNGKFPGPRIVAREGDRLVIKVVNHVQNNISIHWHGIRQLRSGWADGPAYITQCPIQTGQSYVYNYTIVGQRGTLWWHAHISWLRSTLYGPIILLPKRGTPYPFAKPYKQVPIIFGEWFNADPEAIVNQAMQTGGGPNVSDAYTINGLPGPLYNCSANGVWFMHCHLEVHTTWGLKMAWVVLDGELPNQKLLPPPADLPQCGRVNEVPVIRVYGSTPAGQKTCLHVHRAFPYLYVPCSDIPINRNPEGDAYTHAISLALEKALKLKGNEDIIHMMSRAANLFLAGAVFDKSLQPHESHIPFILQFLVDYNLNGMVSLKLLFVSQWG</sequence>
<feature type="domain" description="DNA polymerase zeta catalytic subunit N-terminal" evidence="11">
    <location>
        <begin position="260"/>
        <end position="283"/>
    </location>
</feature>
<dbReference type="Pfam" id="PF24065">
    <property type="entry name" value="REV3_N"/>
    <property type="match status" value="1"/>
</dbReference>
<evidence type="ECO:0000259" key="10">
    <source>
        <dbReference type="Pfam" id="PF07732"/>
    </source>
</evidence>
<dbReference type="FunFam" id="2.60.40.420:FF:000062">
    <property type="entry name" value="Laccase"/>
    <property type="match status" value="1"/>
</dbReference>
<dbReference type="GO" id="GO:0005576">
    <property type="term" value="C:extracellular region"/>
    <property type="evidence" value="ECO:0007669"/>
    <property type="project" value="UniProtKB-SubCell"/>
</dbReference>
<dbReference type="InterPro" id="IPR011707">
    <property type="entry name" value="Cu-oxidase-like_N"/>
</dbReference>
<keyword evidence="6" id="KW-0677">Repeat</keyword>
<evidence type="ECO:0008006" key="14">
    <source>
        <dbReference type="Google" id="ProtNLM"/>
    </source>
</evidence>
<dbReference type="PANTHER" id="PTHR11709">
    <property type="entry name" value="MULTI-COPPER OXIDASE"/>
    <property type="match status" value="1"/>
</dbReference>
<dbReference type="GO" id="GO:0005507">
    <property type="term" value="F:copper ion binding"/>
    <property type="evidence" value="ECO:0007669"/>
    <property type="project" value="InterPro"/>
</dbReference>
<comment type="cofactor">
    <cofactor evidence="1">
        <name>Cu cation</name>
        <dbReference type="ChEBI" id="CHEBI:23378"/>
    </cofactor>
</comment>
<dbReference type="Gene3D" id="2.60.40.420">
    <property type="entry name" value="Cupredoxins - blue copper proteins"/>
    <property type="match status" value="2"/>
</dbReference>
<feature type="signal peptide" evidence="8">
    <location>
        <begin position="1"/>
        <end position="31"/>
    </location>
</feature>
<dbReference type="Gene3D" id="3.30.342.10">
    <property type="entry name" value="DNA Polymerase, chain B, domain 1"/>
    <property type="match status" value="2"/>
</dbReference>
<dbReference type="InterPro" id="IPR034288">
    <property type="entry name" value="CuRO_1_LCC"/>
</dbReference>
<dbReference type="PROSITE" id="PS00080">
    <property type="entry name" value="MULTICOPPER_OXIDASE2"/>
    <property type="match status" value="1"/>
</dbReference>
<dbReference type="InterPro" id="IPR045087">
    <property type="entry name" value="Cu-oxidase_fam"/>
</dbReference>
<dbReference type="EMBL" id="VDCV01000011">
    <property type="protein sequence ID" value="KAB5534628.1"/>
    <property type="molecule type" value="Genomic_DNA"/>
</dbReference>
<dbReference type="CDD" id="cd13849">
    <property type="entry name" value="CuRO_1_LCC_plant"/>
    <property type="match status" value="1"/>
</dbReference>